<dbReference type="InterPro" id="IPR011029">
    <property type="entry name" value="DEATH-like_dom_sf"/>
</dbReference>
<feature type="compositionally biased region" description="Polar residues" evidence="1">
    <location>
        <begin position="109"/>
        <end position="126"/>
    </location>
</feature>
<keyword evidence="4" id="KW-1185">Reference proteome</keyword>
<dbReference type="AlphaFoldDB" id="A0A7M7HJI1"/>
<dbReference type="CDD" id="cd01670">
    <property type="entry name" value="Death"/>
    <property type="match status" value="1"/>
</dbReference>
<dbReference type="EnsemblMetazoa" id="XM_011666317">
    <property type="protein sequence ID" value="XP_011664619"/>
    <property type="gene ID" value="LOC105438477"/>
</dbReference>
<dbReference type="GeneID" id="105438477"/>
<reference evidence="3" key="2">
    <citation type="submission" date="2021-01" db="UniProtKB">
        <authorList>
            <consortium name="EnsemblMetazoa"/>
        </authorList>
    </citation>
    <scope>IDENTIFICATION</scope>
</reference>
<organism evidence="3 4">
    <name type="scientific">Strongylocentrotus purpuratus</name>
    <name type="common">Purple sea urchin</name>
    <dbReference type="NCBI Taxonomy" id="7668"/>
    <lineage>
        <taxon>Eukaryota</taxon>
        <taxon>Metazoa</taxon>
        <taxon>Echinodermata</taxon>
        <taxon>Eleutherozoa</taxon>
        <taxon>Echinozoa</taxon>
        <taxon>Echinoidea</taxon>
        <taxon>Euechinoidea</taxon>
        <taxon>Echinacea</taxon>
        <taxon>Camarodonta</taxon>
        <taxon>Echinidea</taxon>
        <taxon>Strongylocentrotidae</taxon>
        <taxon>Strongylocentrotus</taxon>
    </lineage>
</organism>
<dbReference type="Pfam" id="PF00531">
    <property type="entry name" value="Death"/>
    <property type="match status" value="1"/>
</dbReference>
<accession>A0A7M7HJI1</accession>
<dbReference type="GO" id="GO:0007165">
    <property type="term" value="P:signal transduction"/>
    <property type="evidence" value="ECO:0007669"/>
    <property type="project" value="InterPro"/>
</dbReference>
<evidence type="ECO:0000313" key="4">
    <source>
        <dbReference type="Proteomes" id="UP000007110"/>
    </source>
</evidence>
<dbReference type="KEGG" id="spu:105438477"/>
<dbReference type="InterPro" id="IPR000488">
    <property type="entry name" value="Death_dom"/>
</dbReference>
<protein>
    <recommendedName>
        <fullName evidence="2">Death domain-containing protein</fullName>
    </recommendedName>
</protein>
<evidence type="ECO:0000313" key="3">
    <source>
        <dbReference type="EnsemblMetazoa" id="XP_011664619"/>
    </source>
</evidence>
<dbReference type="Proteomes" id="UP000007110">
    <property type="component" value="Unassembled WGS sequence"/>
</dbReference>
<reference evidence="4" key="1">
    <citation type="submission" date="2015-02" db="EMBL/GenBank/DDBJ databases">
        <title>Genome sequencing for Strongylocentrotus purpuratus.</title>
        <authorList>
            <person name="Murali S."/>
            <person name="Liu Y."/>
            <person name="Vee V."/>
            <person name="English A."/>
            <person name="Wang M."/>
            <person name="Skinner E."/>
            <person name="Han Y."/>
            <person name="Muzny D.M."/>
            <person name="Worley K.C."/>
            <person name="Gibbs R.A."/>
        </authorList>
    </citation>
    <scope>NUCLEOTIDE SEQUENCE</scope>
</reference>
<evidence type="ECO:0000259" key="2">
    <source>
        <dbReference type="Pfam" id="PF00531"/>
    </source>
</evidence>
<dbReference type="SUPFAM" id="SSF47986">
    <property type="entry name" value="DEATH domain"/>
    <property type="match status" value="1"/>
</dbReference>
<dbReference type="InParanoid" id="A0A7M7HJI1"/>
<feature type="domain" description="Death" evidence="2">
    <location>
        <begin position="136"/>
        <end position="213"/>
    </location>
</feature>
<dbReference type="Gene3D" id="1.10.533.10">
    <property type="entry name" value="Death Domain, Fas"/>
    <property type="match status" value="2"/>
</dbReference>
<dbReference type="RefSeq" id="XP_011664619.1">
    <property type="nucleotide sequence ID" value="XM_011666317.2"/>
</dbReference>
<sequence length="216" mass="24089">MLRAMDGIPDKTLLAIAKAISNNEKLLALVLELDFSYADFVNFKATNHSGGEVTSSGTISMIFTWKETTRREDQVRVLSKALEKVGLVEVVEEYLLVRDVADGSEQPLGESNSASNQAEPVRSSKGNRINHYVSQEQLNKISREFPNENFESFSLKLGIGANQANNILVKHCKDYRKALMEILMAWKNRTSGPCQDLEDYLSASGAEDLIANILYR</sequence>
<feature type="region of interest" description="Disordered" evidence="1">
    <location>
        <begin position="105"/>
        <end position="126"/>
    </location>
</feature>
<evidence type="ECO:0000256" key="1">
    <source>
        <dbReference type="SAM" id="MobiDB-lite"/>
    </source>
</evidence>
<dbReference type="OMA" id="WKETTRR"/>
<proteinExistence type="predicted"/>
<dbReference type="OrthoDB" id="10126486at2759"/>
<name>A0A7M7HJI1_STRPU</name>